<dbReference type="Proteomes" id="UP000636800">
    <property type="component" value="Chromosome 1"/>
</dbReference>
<gene>
    <name evidence="11" type="ORF">HPP92_001775</name>
    <name evidence="10" type="ORF">HPP92_001989</name>
</gene>
<dbReference type="SUPFAM" id="SSF50630">
    <property type="entry name" value="Acid proteases"/>
    <property type="match status" value="1"/>
</dbReference>
<dbReference type="GO" id="GO:0004190">
    <property type="term" value="F:aspartic-type endopeptidase activity"/>
    <property type="evidence" value="ECO:0007669"/>
    <property type="project" value="UniProtKB-KW"/>
</dbReference>
<dbReference type="Proteomes" id="UP000639772">
    <property type="component" value="Chromosome 1"/>
</dbReference>
<evidence type="ECO:0000313" key="13">
    <source>
        <dbReference type="Proteomes" id="UP000639772"/>
    </source>
</evidence>
<dbReference type="InterPro" id="IPR032861">
    <property type="entry name" value="TAXi_N"/>
</dbReference>
<evidence type="ECO:0000256" key="5">
    <source>
        <dbReference type="ARBA" id="ARBA00023180"/>
    </source>
</evidence>
<accession>A0A835S351</accession>
<reference evidence="12 13" key="1">
    <citation type="journal article" date="2020" name="Nat. Food">
        <title>A phased Vanilla planifolia genome enables genetic improvement of flavour and production.</title>
        <authorList>
            <person name="Hasing T."/>
            <person name="Tang H."/>
            <person name="Brym M."/>
            <person name="Khazi F."/>
            <person name="Huang T."/>
            <person name="Chambers A.H."/>
        </authorList>
    </citation>
    <scope>NUCLEOTIDE SEQUENCE [LARGE SCALE GENOMIC DNA]</scope>
    <source>
        <tissue evidence="11">Leaf</tissue>
    </source>
</reference>
<dbReference type="PRINTS" id="PR00792">
    <property type="entry name" value="PEPSIN"/>
</dbReference>
<evidence type="ECO:0000259" key="9">
    <source>
        <dbReference type="PROSITE" id="PS51767"/>
    </source>
</evidence>
<organism evidence="11 13">
    <name type="scientific">Vanilla planifolia</name>
    <name type="common">Vanilla</name>
    <dbReference type="NCBI Taxonomy" id="51239"/>
    <lineage>
        <taxon>Eukaryota</taxon>
        <taxon>Viridiplantae</taxon>
        <taxon>Streptophyta</taxon>
        <taxon>Embryophyta</taxon>
        <taxon>Tracheophyta</taxon>
        <taxon>Spermatophyta</taxon>
        <taxon>Magnoliopsida</taxon>
        <taxon>Liliopsida</taxon>
        <taxon>Asparagales</taxon>
        <taxon>Orchidaceae</taxon>
        <taxon>Vanilloideae</taxon>
        <taxon>Vanilleae</taxon>
        <taxon>Vanilla</taxon>
    </lineage>
</organism>
<dbReference type="OrthoDB" id="2747330at2759"/>
<evidence type="ECO:0000256" key="1">
    <source>
        <dbReference type="ARBA" id="ARBA00007447"/>
    </source>
</evidence>
<keyword evidence="3 7" id="KW-0064">Aspartyl protease</keyword>
<dbReference type="Pfam" id="PF14541">
    <property type="entry name" value="TAXi_C"/>
    <property type="match status" value="1"/>
</dbReference>
<comment type="caution">
    <text evidence="11">The sequence shown here is derived from an EMBL/GenBank/DDBJ whole genome shotgun (WGS) entry which is preliminary data.</text>
</comment>
<dbReference type="InterPro" id="IPR032799">
    <property type="entry name" value="TAXi_C"/>
</dbReference>
<feature type="active site" evidence="6">
    <location>
        <position position="334"/>
    </location>
</feature>
<keyword evidence="12" id="KW-1185">Reference proteome</keyword>
<evidence type="ECO:0000313" key="11">
    <source>
        <dbReference type="EMBL" id="KAG0501703.1"/>
    </source>
</evidence>
<dbReference type="EMBL" id="JADCNM010000001">
    <property type="protein sequence ID" value="KAG0501703.1"/>
    <property type="molecule type" value="Genomic_DNA"/>
</dbReference>
<dbReference type="Gene3D" id="2.40.70.10">
    <property type="entry name" value="Acid Proteases"/>
    <property type="match status" value="2"/>
</dbReference>
<dbReference type="PANTHER" id="PTHR47967">
    <property type="entry name" value="OS07G0603500 PROTEIN-RELATED"/>
    <property type="match status" value="1"/>
</dbReference>
<dbReference type="AlphaFoldDB" id="A0A835S351"/>
<keyword evidence="4 7" id="KW-0378">Hydrolase</keyword>
<dbReference type="InterPro" id="IPR001969">
    <property type="entry name" value="Aspartic_peptidase_AS"/>
</dbReference>
<keyword evidence="8" id="KW-0732">Signal</keyword>
<feature type="chain" id="PRO_5033643032" description="Peptidase A1 domain-containing protein" evidence="8">
    <location>
        <begin position="20"/>
        <end position="469"/>
    </location>
</feature>
<name>A0A835S351_VANPL</name>
<dbReference type="InterPro" id="IPR051708">
    <property type="entry name" value="Plant_Aspart_Prot_A1"/>
</dbReference>
<evidence type="ECO:0000256" key="3">
    <source>
        <dbReference type="ARBA" id="ARBA00022750"/>
    </source>
</evidence>
<comment type="similarity">
    <text evidence="1 7">Belongs to the peptidase A1 family.</text>
</comment>
<evidence type="ECO:0000256" key="2">
    <source>
        <dbReference type="ARBA" id="ARBA00022670"/>
    </source>
</evidence>
<sequence length="469" mass="50311">MACLPGLLLLSLLFSVAAAGESVSSILLHRLRLPSHHDPLDLLAGIASSSVRRAQLLKTPTRTSPTASAALFPHSYGGYSINVTFGTPPQEIPLLVDTGSQLNWIPCTKSYLCRNCSSPANPIPIIPTFFPKSSSTSRLIGCKNPKCGWIHSPEFLSRCRNCPSNSSDCPQICPPYLIVYGSGSTAGLLLSETLHFSTQTFADFVVGCSVFSDRQPAGGIAGFGRGVSSLPAQLGLKRFSYCLISRRYDDDARESGSLVLNGSKQSTSDGVRFTSLLKNPIPPPVAADAADGSSVFSVYYYIGLRRITVGGKKVKIPYRALAPLPDGNGGTIIDSGTTFTFMEPEVFEPLAAAFLDRVAGRLNRSGEVEMVTGLRPCFELPENEVEVSLPELVFHFKGGAEMRLPVQNYFAFAGMSRKAVCLTIVSGGGAVGVGDSGPAIILGSFQQQNYYIVYDLEREVLGFRQQLCV</sequence>
<dbReference type="PROSITE" id="PS00141">
    <property type="entry name" value="ASP_PROTEASE"/>
    <property type="match status" value="1"/>
</dbReference>
<evidence type="ECO:0000313" key="10">
    <source>
        <dbReference type="EMBL" id="KAG0497298.1"/>
    </source>
</evidence>
<dbReference type="GO" id="GO:0005576">
    <property type="term" value="C:extracellular region"/>
    <property type="evidence" value="ECO:0007669"/>
    <property type="project" value="TreeGrafter"/>
</dbReference>
<feature type="active site" evidence="6">
    <location>
        <position position="97"/>
    </location>
</feature>
<dbReference type="GO" id="GO:0006508">
    <property type="term" value="P:proteolysis"/>
    <property type="evidence" value="ECO:0007669"/>
    <property type="project" value="UniProtKB-KW"/>
</dbReference>
<dbReference type="PROSITE" id="PS51767">
    <property type="entry name" value="PEPTIDASE_A1"/>
    <property type="match status" value="1"/>
</dbReference>
<keyword evidence="2 7" id="KW-0645">Protease</keyword>
<proteinExistence type="inferred from homology"/>
<dbReference type="InterPro" id="IPR033121">
    <property type="entry name" value="PEPTIDASE_A1"/>
</dbReference>
<evidence type="ECO:0000313" key="12">
    <source>
        <dbReference type="Proteomes" id="UP000636800"/>
    </source>
</evidence>
<evidence type="ECO:0000256" key="6">
    <source>
        <dbReference type="PIRSR" id="PIRSR601461-1"/>
    </source>
</evidence>
<dbReference type="PANTHER" id="PTHR47967:SF36">
    <property type="entry name" value="PEPTIDASE A1 DOMAIN-CONTAINING PROTEIN"/>
    <property type="match status" value="1"/>
</dbReference>
<dbReference type="EMBL" id="JADCNL010000001">
    <property type="protein sequence ID" value="KAG0497298.1"/>
    <property type="molecule type" value="Genomic_DNA"/>
</dbReference>
<dbReference type="Pfam" id="PF14543">
    <property type="entry name" value="TAXi_N"/>
    <property type="match status" value="1"/>
</dbReference>
<protein>
    <recommendedName>
        <fullName evidence="9">Peptidase A1 domain-containing protein</fullName>
    </recommendedName>
</protein>
<evidence type="ECO:0000256" key="8">
    <source>
        <dbReference type="SAM" id="SignalP"/>
    </source>
</evidence>
<dbReference type="InterPro" id="IPR034161">
    <property type="entry name" value="Pepsin-like_plant"/>
</dbReference>
<evidence type="ECO:0000256" key="4">
    <source>
        <dbReference type="ARBA" id="ARBA00022801"/>
    </source>
</evidence>
<dbReference type="CDD" id="cd05476">
    <property type="entry name" value="pepsin_A_like_plant"/>
    <property type="match status" value="1"/>
</dbReference>
<keyword evidence="5" id="KW-0325">Glycoprotein</keyword>
<dbReference type="InterPro" id="IPR021109">
    <property type="entry name" value="Peptidase_aspartic_dom_sf"/>
</dbReference>
<dbReference type="InterPro" id="IPR001461">
    <property type="entry name" value="Aspartic_peptidase_A1"/>
</dbReference>
<feature type="signal peptide" evidence="8">
    <location>
        <begin position="1"/>
        <end position="19"/>
    </location>
</feature>
<evidence type="ECO:0000256" key="7">
    <source>
        <dbReference type="RuleBase" id="RU000454"/>
    </source>
</evidence>
<feature type="domain" description="Peptidase A1" evidence="9">
    <location>
        <begin position="79"/>
        <end position="464"/>
    </location>
</feature>